<name>A0A929L079_9SPHI</name>
<proteinExistence type="predicted"/>
<protein>
    <submittedName>
        <fullName evidence="1">Uncharacterized protein</fullName>
    </submittedName>
</protein>
<dbReference type="RefSeq" id="WP_194112962.1">
    <property type="nucleotide sequence ID" value="NZ_JADFFL010000007.1"/>
</dbReference>
<dbReference type="EMBL" id="JADFFL010000007">
    <property type="protein sequence ID" value="MBE9663718.1"/>
    <property type="molecule type" value="Genomic_DNA"/>
</dbReference>
<evidence type="ECO:0000313" key="1">
    <source>
        <dbReference type="EMBL" id="MBE9663718.1"/>
    </source>
</evidence>
<dbReference type="InterPro" id="IPR036259">
    <property type="entry name" value="MFS_trans_sf"/>
</dbReference>
<evidence type="ECO:0000313" key="2">
    <source>
        <dbReference type="Proteomes" id="UP000622475"/>
    </source>
</evidence>
<accession>A0A929L079</accession>
<dbReference type="AlphaFoldDB" id="A0A929L079"/>
<keyword evidence="2" id="KW-1185">Reference proteome</keyword>
<dbReference type="Proteomes" id="UP000622475">
    <property type="component" value="Unassembled WGS sequence"/>
</dbReference>
<reference evidence="1" key="1">
    <citation type="submission" date="2020-10" db="EMBL/GenBank/DDBJ databases">
        <title>Mucilaginibacter mali sp. nov., isolated from rhizosphere soil of apple orchard.</title>
        <authorList>
            <person name="Lee J.-S."/>
            <person name="Kim H.S."/>
            <person name="Kim J.-S."/>
        </authorList>
    </citation>
    <scope>NUCLEOTIDE SEQUENCE</scope>
    <source>
        <strain evidence="1">KCTC 22746</strain>
    </source>
</reference>
<sequence>MFNLTANSICLGGLWWGYYYIPETKGKSLEEIETAWQRGDKPKDI</sequence>
<gene>
    <name evidence="1" type="ORF">IRJ16_17665</name>
</gene>
<dbReference type="Gene3D" id="1.20.1250.20">
    <property type="entry name" value="MFS general substrate transporter like domains"/>
    <property type="match status" value="1"/>
</dbReference>
<comment type="caution">
    <text evidence="1">The sequence shown here is derived from an EMBL/GenBank/DDBJ whole genome shotgun (WGS) entry which is preliminary data.</text>
</comment>
<organism evidence="1 2">
    <name type="scientific">Mucilaginibacter myungsuensis</name>
    <dbReference type="NCBI Taxonomy" id="649104"/>
    <lineage>
        <taxon>Bacteria</taxon>
        <taxon>Pseudomonadati</taxon>
        <taxon>Bacteroidota</taxon>
        <taxon>Sphingobacteriia</taxon>
        <taxon>Sphingobacteriales</taxon>
        <taxon>Sphingobacteriaceae</taxon>
        <taxon>Mucilaginibacter</taxon>
    </lineage>
</organism>